<dbReference type="PROSITE" id="PS51257">
    <property type="entry name" value="PROKAR_LIPOPROTEIN"/>
    <property type="match status" value="1"/>
</dbReference>
<protein>
    <submittedName>
        <fullName evidence="6">Thermonuclease family protein</fullName>
    </submittedName>
</protein>
<dbReference type="InterPro" id="IPR035437">
    <property type="entry name" value="SNase_OB-fold_sf"/>
</dbReference>
<dbReference type="SMART" id="SM00318">
    <property type="entry name" value="SNc"/>
    <property type="match status" value="1"/>
</dbReference>
<evidence type="ECO:0000256" key="1">
    <source>
        <dbReference type="ARBA" id="ARBA00022722"/>
    </source>
</evidence>
<accession>A0ABY6MPZ3</accession>
<dbReference type="PANTHER" id="PTHR12302">
    <property type="entry name" value="EBNA2 BINDING PROTEIN P100"/>
    <property type="match status" value="1"/>
</dbReference>
<evidence type="ECO:0000256" key="3">
    <source>
        <dbReference type="ARBA" id="ARBA00022801"/>
    </source>
</evidence>
<name>A0ABY6MPZ3_9BURK</name>
<dbReference type="Proteomes" id="UP001163266">
    <property type="component" value="Chromosome"/>
</dbReference>
<keyword evidence="3" id="KW-0378">Hydrolase</keyword>
<reference evidence="6" key="1">
    <citation type="submission" date="2022-10" db="EMBL/GenBank/DDBJ databases">
        <title>Complete genome sequence of Schlegelella aquatica LMG 23380.</title>
        <authorList>
            <person name="Musilova J."/>
            <person name="Kourilova X."/>
            <person name="Bezdicek M."/>
            <person name="Hermankova K."/>
            <person name="Obruca S."/>
            <person name="Sedlar K."/>
        </authorList>
    </citation>
    <scope>NUCLEOTIDE SEQUENCE</scope>
    <source>
        <strain evidence="6">LMG 23380</strain>
    </source>
</reference>
<gene>
    <name evidence="6" type="ORF">OMP39_11325</name>
</gene>
<dbReference type="PANTHER" id="PTHR12302:SF3">
    <property type="entry name" value="SERINE_THREONINE-PROTEIN KINASE 31"/>
    <property type="match status" value="1"/>
</dbReference>
<dbReference type="PROSITE" id="PS50830">
    <property type="entry name" value="TNASE_3"/>
    <property type="match status" value="1"/>
</dbReference>
<keyword evidence="4" id="KW-0732">Signal</keyword>
<sequence>MKGARTRAAALLAWVVACAAWLPLPAAAAWLATVERVSDGDTLWVRSLAEEHRLVKLRLLDVDAPERCQPWGEEATQALRAHVLGRPVRVEPVGRDVYRRVLARVQVEGEDLGAWLVMQGHAWSVGPGGYAGGAYRQLEHEARAAARGLHGERDPMRPVVFRRWHGPC</sequence>
<proteinExistence type="predicted"/>
<dbReference type="SUPFAM" id="SSF50199">
    <property type="entry name" value="Staphylococcal nuclease"/>
    <property type="match status" value="1"/>
</dbReference>
<evidence type="ECO:0000256" key="2">
    <source>
        <dbReference type="ARBA" id="ARBA00022759"/>
    </source>
</evidence>
<dbReference type="InterPro" id="IPR016071">
    <property type="entry name" value="Staphylococal_nuclease_OB-fold"/>
</dbReference>
<dbReference type="Pfam" id="PF00565">
    <property type="entry name" value="SNase"/>
    <property type="match status" value="1"/>
</dbReference>
<dbReference type="RefSeq" id="WP_264891830.1">
    <property type="nucleotide sequence ID" value="NZ_CP110257.1"/>
</dbReference>
<dbReference type="EMBL" id="CP110257">
    <property type="protein sequence ID" value="UZD54261.1"/>
    <property type="molecule type" value="Genomic_DNA"/>
</dbReference>
<feature type="domain" description="TNase-like" evidence="5">
    <location>
        <begin position="28"/>
        <end position="152"/>
    </location>
</feature>
<organism evidence="6 7">
    <name type="scientific">Caldimonas aquatica</name>
    <dbReference type="NCBI Taxonomy" id="376175"/>
    <lineage>
        <taxon>Bacteria</taxon>
        <taxon>Pseudomonadati</taxon>
        <taxon>Pseudomonadota</taxon>
        <taxon>Betaproteobacteria</taxon>
        <taxon>Burkholderiales</taxon>
        <taxon>Sphaerotilaceae</taxon>
        <taxon>Caldimonas</taxon>
    </lineage>
</organism>
<evidence type="ECO:0000256" key="4">
    <source>
        <dbReference type="SAM" id="SignalP"/>
    </source>
</evidence>
<keyword evidence="2" id="KW-0255">Endonuclease</keyword>
<evidence type="ECO:0000313" key="6">
    <source>
        <dbReference type="EMBL" id="UZD54261.1"/>
    </source>
</evidence>
<evidence type="ECO:0000313" key="7">
    <source>
        <dbReference type="Proteomes" id="UP001163266"/>
    </source>
</evidence>
<keyword evidence="7" id="KW-1185">Reference proteome</keyword>
<dbReference type="Gene3D" id="2.40.50.90">
    <property type="match status" value="1"/>
</dbReference>
<evidence type="ECO:0000259" key="5">
    <source>
        <dbReference type="PROSITE" id="PS50830"/>
    </source>
</evidence>
<feature type="chain" id="PRO_5045936635" evidence="4">
    <location>
        <begin position="29"/>
        <end position="168"/>
    </location>
</feature>
<keyword evidence="1" id="KW-0540">Nuclease</keyword>
<feature type="signal peptide" evidence="4">
    <location>
        <begin position="1"/>
        <end position="28"/>
    </location>
</feature>